<evidence type="ECO:0000313" key="2">
    <source>
        <dbReference type="EMBL" id="KAF7634812.1"/>
    </source>
</evidence>
<sequence length="150" mass="18179">MIDNRKRSPLDHHLNENNLIKNNVFFLFSFGNLKEILITLMSYFFLFSDNEKQENEGGKLHFTFYSGKREKFLLFYKIKNLALNRPGSPRFVTETYNFFALMRIFIKCNFFYFQLIYTNKFFRTEMYISQPHFSWQNVLQHSCSEMSIPN</sequence>
<feature type="transmembrane region" description="Helical" evidence="1">
    <location>
        <begin position="96"/>
        <end position="117"/>
    </location>
</feature>
<accession>A0A8S9ZNL9</accession>
<name>A0A8S9ZNL9_9BILA</name>
<comment type="caution">
    <text evidence="2">The sequence shown here is derived from an EMBL/GenBank/DDBJ whole genome shotgun (WGS) entry which is preliminary data.</text>
</comment>
<evidence type="ECO:0000313" key="3">
    <source>
        <dbReference type="Proteomes" id="UP000605970"/>
    </source>
</evidence>
<dbReference type="AlphaFoldDB" id="A0A8S9ZNL9"/>
<reference evidence="2" key="1">
    <citation type="journal article" date="2020" name="Ecol. Evol.">
        <title>Genome structure and content of the rice root-knot nematode (Meloidogyne graminicola).</title>
        <authorList>
            <person name="Phan N.T."/>
            <person name="Danchin E.G.J."/>
            <person name="Klopp C."/>
            <person name="Perfus-Barbeoch L."/>
            <person name="Kozlowski D.K."/>
            <person name="Koutsovoulos G.D."/>
            <person name="Lopez-Roques C."/>
            <person name="Bouchez O."/>
            <person name="Zahm M."/>
            <person name="Besnard G."/>
            <person name="Bellafiore S."/>
        </authorList>
    </citation>
    <scope>NUCLEOTIDE SEQUENCE</scope>
    <source>
        <strain evidence="2">VN-18</strain>
    </source>
</reference>
<evidence type="ECO:0000256" key="1">
    <source>
        <dbReference type="SAM" id="Phobius"/>
    </source>
</evidence>
<dbReference type="Proteomes" id="UP000605970">
    <property type="component" value="Unassembled WGS sequence"/>
</dbReference>
<gene>
    <name evidence="2" type="ORF">Mgra_00005705</name>
</gene>
<keyword evidence="3" id="KW-1185">Reference proteome</keyword>
<organism evidence="2 3">
    <name type="scientific">Meloidogyne graminicola</name>
    <dbReference type="NCBI Taxonomy" id="189291"/>
    <lineage>
        <taxon>Eukaryota</taxon>
        <taxon>Metazoa</taxon>
        <taxon>Ecdysozoa</taxon>
        <taxon>Nematoda</taxon>
        <taxon>Chromadorea</taxon>
        <taxon>Rhabditida</taxon>
        <taxon>Tylenchina</taxon>
        <taxon>Tylenchomorpha</taxon>
        <taxon>Tylenchoidea</taxon>
        <taxon>Meloidogynidae</taxon>
        <taxon>Meloidogyninae</taxon>
        <taxon>Meloidogyne</taxon>
    </lineage>
</organism>
<dbReference type="EMBL" id="JABEBT010000050">
    <property type="protein sequence ID" value="KAF7634812.1"/>
    <property type="molecule type" value="Genomic_DNA"/>
</dbReference>
<protein>
    <submittedName>
        <fullName evidence="2">Uncharacterized protein</fullName>
    </submittedName>
</protein>
<keyword evidence="1" id="KW-0472">Membrane</keyword>
<keyword evidence="1" id="KW-0812">Transmembrane</keyword>
<feature type="transmembrane region" description="Helical" evidence="1">
    <location>
        <begin position="24"/>
        <end position="46"/>
    </location>
</feature>
<keyword evidence="1" id="KW-1133">Transmembrane helix</keyword>
<proteinExistence type="predicted"/>